<dbReference type="AlphaFoldDB" id="A0A242MDY6"/>
<evidence type="ECO:0000313" key="2">
    <source>
        <dbReference type="EMBL" id="OTP69400.1"/>
    </source>
</evidence>
<sequence>MLVVSPSAACFTAALLYVHGEKMIVEMRIYHCAPGRLPALNDRFTNITLDFFKKYGIEPIGFWTTIAGPSNHALTYLLKWESLAEREEKWNAFQADAEWIAKRAETEAKSPIVERIENHFLAPTAYSALR</sequence>
<dbReference type="Proteomes" id="UP000195221">
    <property type="component" value="Unassembled WGS sequence"/>
</dbReference>
<accession>A0A242MDY6</accession>
<dbReference type="InterPro" id="IPR011008">
    <property type="entry name" value="Dimeric_a/b-barrel"/>
</dbReference>
<comment type="caution">
    <text evidence="2">The sequence shown here is derived from an EMBL/GenBank/DDBJ whole genome shotgun (WGS) entry which is preliminary data.</text>
</comment>
<dbReference type="SUPFAM" id="SSF54909">
    <property type="entry name" value="Dimeric alpha+beta barrel"/>
    <property type="match status" value="1"/>
</dbReference>
<dbReference type="EMBL" id="NBTZ01000115">
    <property type="protein sequence ID" value="OTP69400.1"/>
    <property type="molecule type" value="Genomic_DNA"/>
</dbReference>
<dbReference type="InterPro" id="IPR012577">
    <property type="entry name" value="NIPSNAP"/>
</dbReference>
<organism evidence="2 3">
    <name type="scientific">Caballeronia sordidicola</name>
    <name type="common">Burkholderia sordidicola</name>
    <dbReference type="NCBI Taxonomy" id="196367"/>
    <lineage>
        <taxon>Bacteria</taxon>
        <taxon>Pseudomonadati</taxon>
        <taxon>Pseudomonadota</taxon>
        <taxon>Betaproteobacteria</taxon>
        <taxon>Burkholderiales</taxon>
        <taxon>Burkholderiaceae</taxon>
        <taxon>Caballeronia</taxon>
    </lineage>
</organism>
<protein>
    <recommendedName>
        <fullName evidence="1">NIPSNAP domain-containing protein</fullName>
    </recommendedName>
</protein>
<proteinExistence type="predicted"/>
<evidence type="ECO:0000259" key="1">
    <source>
        <dbReference type="Pfam" id="PF07978"/>
    </source>
</evidence>
<reference evidence="2 3" key="1">
    <citation type="submission" date="2017-03" db="EMBL/GenBank/DDBJ databases">
        <title>Genome analysis of strain PAMC 26577.</title>
        <authorList>
            <person name="Oh H.-M."/>
            <person name="Yang J.-A."/>
        </authorList>
    </citation>
    <scope>NUCLEOTIDE SEQUENCE [LARGE SCALE GENOMIC DNA]</scope>
    <source>
        <strain evidence="2 3">PAMC 26577</strain>
    </source>
</reference>
<dbReference type="Pfam" id="PF07978">
    <property type="entry name" value="NIPSNAP"/>
    <property type="match status" value="1"/>
</dbReference>
<feature type="domain" description="NIPSNAP" evidence="1">
    <location>
        <begin position="25"/>
        <end position="127"/>
    </location>
</feature>
<evidence type="ECO:0000313" key="3">
    <source>
        <dbReference type="Proteomes" id="UP000195221"/>
    </source>
</evidence>
<name>A0A242MDY6_CABSO</name>
<gene>
    <name evidence="2" type="ORF">PAMC26577_30645</name>
</gene>
<dbReference type="Gene3D" id="3.30.70.100">
    <property type="match status" value="1"/>
</dbReference>